<evidence type="ECO:0000256" key="9">
    <source>
        <dbReference type="ARBA" id="ARBA00022833"/>
    </source>
</evidence>
<feature type="binding site" evidence="15">
    <location>
        <position position="189"/>
    </location>
    <ligand>
        <name>substrate</name>
    </ligand>
</feature>
<keyword evidence="8 13" id="KW-0378">Hydrolase</keyword>
<dbReference type="InterPro" id="IPR011549">
    <property type="entry name" value="RibD_C"/>
</dbReference>
<dbReference type="EMBL" id="CP133548">
    <property type="protein sequence ID" value="WMS86669.1"/>
    <property type="molecule type" value="Genomic_DNA"/>
</dbReference>
<dbReference type="CDD" id="cd01284">
    <property type="entry name" value="Riboflavin_deaminase-reductase"/>
    <property type="match status" value="1"/>
</dbReference>
<dbReference type="KEGG" id="plei:Q9312_15720"/>
<dbReference type="Gene3D" id="3.40.430.10">
    <property type="entry name" value="Dihydrofolate Reductase, subunit A"/>
    <property type="match status" value="1"/>
</dbReference>
<comment type="cofactor">
    <cofactor evidence="13 16">
        <name>Zn(2+)</name>
        <dbReference type="ChEBI" id="CHEBI:29105"/>
    </cofactor>
    <text evidence="13 16">Binds 1 zinc ion.</text>
</comment>
<feature type="binding site" evidence="16">
    <location>
        <position position="80"/>
    </location>
    <ligand>
        <name>Zn(2+)</name>
        <dbReference type="ChEBI" id="CHEBI:29105"/>
        <note>catalytic</note>
    </ligand>
</feature>
<dbReference type="InterPro" id="IPR024072">
    <property type="entry name" value="DHFR-like_dom_sf"/>
</dbReference>
<evidence type="ECO:0000256" key="12">
    <source>
        <dbReference type="ARBA" id="ARBA00023268"/>
    </source>
</evidence>
<dbReference type="GO" id="GO:0050661">
    <property type="term" value="F:NADP binding"/>
    <property type="evidence" value="ECO:0007669"/>
    <property type="project" value="InterPro"/>
</dbReference>
<organism evidence="18 19">
    <name type="scientific">Pleionea litopenaei</name>
    <dbReference type="NCBI Taxonomy" id="3070815"/>
    <lineage>
        <taxon>Bacteria</taxon>
        <taxon>Pseudomonadati</taxon>
        <taxon>Pseudomonadota</taxon>
        <taxon>Gammaproteobacteria</taxon>
        <taxon>Oceanospirillales</taxon>
        <taxon>Pleioneaceae</taxon>
        <taxon>Pleionea</taxon>
    </lineage>
</organism>
<evidence type="ECO:0000256" key="1">
    <source>
        <dbReference type="ARBA" id="ARBA00002151"/>
    </source>
</evidence>
<dbReference type="InterPro" id="IPR002125">
    <property type="entry name" value="CMP_dCMP_dom"/>
</dbReference>
<evidence type="ECO:0000256" key="8">
    <source>
        <dbReference type="ARBA" id="ARBA00022801"/>
    </source>
</evidence>
<dbReference type="GO" id="GO:0009231">
    <property type="term" value="P:riboflavin biosynthetic process"/>
    <property type="evidence" value="ECO:0007669"/>
    <property type="project" value="UniProtKB-KW"/>
</dbReference>
<evidence type="ECO:0000256" key="4">
    <source>
        <dbReference type="ARBA" id="ARBA00005259"/>
    </source>
</evidence>
<feature type="binding site" evidence="16">
    <location>
        <position position="55"/>
    </location>
    <ligand>
        <name>Zn(2+)</name>
        <dbReference type="ChEBI" id="CHEBI:29105"/>
        <note>catalytic</note>
    </ligand>
</feature>
<dbReference type="SUPFAM" id="SSF53597">
    <property type="entry name" value="Dihydrofolate reductase-like"/>
    <property type="match status" value="1"/>
</dbReference>
<keyword evidence="9 13" id="KW-0862">Zinc</keyword>
<keyword evidence="11 13" id="KW-0560">Oxidoreductase</keyword>
<name>A0AA51RSG9_9GAMM</name>
<dbReference type="GO" id="GO:0008270">
    <property type="term" value="F:zinc ion binding"/>
    <property type="evidence" value="ECO:0007669"/>
    <property type="project" value="InterPro"/>
</dbReference>
<evidence type="ECO:0000256" key="10">
    <source>
        <dbReference type="ARBA" id="ARBA00022857"/>
    </source>
</evidence>
<evidence type="ECO:0000256" key="11">
    <source>
        <dbReference type="ARBA" id="ARBA00023002"/>
    </source>
</evidence>
<comment type="pathway">
    <text evidence="2 13">Cofactor biosynthesis; riboflavin biosynthesis; 5-amino-6-(D-ribitylamino)uracil from GTP: step 2/4.</text>
</comment>
<dbReference type="InterPro" id="IPR016192">
    <property type="entry name" value="APOBEC/CMP_deaminase_Zn-bd"/>
</dbReference>
<comment type="catalytic activity">
    <reaction evidence="13">
        <text>2,5-diamino-6-hydroxy-4-(5-phosphoribosylamino)-pyrimidine + H2O + H(+) = 5-amino-6-(5-phospho-D-ribosylamino)uracil + NH4(+)</text>
        <dbReference type="Rhea" id="RHEA:21868"/>
        <dbReference type="ChEBI" id="CHEBI:15377"/>
        <dbReference type="ChEBI" id="CHEBI:15378"/>
        <dbReference type="ChEBI" id="CHEBI:28938"/>
        <dbReference type="ChEBI" id="CHEBI:58453"/>
        <dbReference type="ChEBI" id="CHEBI:58614"/>
        <dbReference type="EC" id="3.5.4.26"/>
    </reaction>
</comment>
<feature type="binding site" evidence="16">
    <location>
        <position position="89"/>
    </location>
    <ligand>
        <name>Zn(2+)</name>
        <dbReference type="ChEBI" id="CHEBI:29105"/>
        <note>catalytic</note>
    </ligand>
</feature>
<sequence>MTLFSSFDSAMMARALRLAEKGVYLARPNPRVGCVLTRDERVIGEGYHRVFGQAHAEIEALRQVDDSARGATAYVTLEPCAHQGKTGPCALALIEAGVTRVVCAMRDPNPRVDGGGFALLQDAGVQVDSGLMESEARALNPGFIKRMTQNLPRVTVKLAQSLDGRTAMASGESQWITGPAARLDVQRMRASSDAIMTGSGTFLADNPSLNVRSELWDKLDNQPDWDLFRQPLRVLIDRQGQANLAQKFFRIDSPIWWVTDSQKALTEQDLSHVTRLPWTEAVGIRGVLKQLADAQCNDVMVEAGSRLAGVLLQQGFVDELVIYQAAKIMGSTARPLVEWPMDKMEQAQPLKLLDCRHLGEDLRLRYQVGNESRSS</sequence>
<reference evidence="18 19" key="1">
    <citation type="submission" date="2023-08" db="EMBL/GenBank/DDBJ databases">
        <title>Pleionea litopenaei sp. nov., isolated from stomach of juvenile Litopenaeus vannamei.</title>
        <authorList>
            <person name="Rho A.M."/>
            <person name="Hwang C.Y."/>
        </authorList>
    </citation>
    <scope>NUCLEOTIDE SEQUENCE [LARGE SCALE GENOMIC DNA]</scope>
    <source>
        <strain evidence="18 19">HL-JVS1</strain>
    </source>
</reference>
<evidence type="ECO:0000313" key="19">
    <source>
        <dbReference type="Proteomes" id="UP001239782"/>
    </source>
</evidence>
<dbReference type="NCBIfam" id="TIGR00326">
    <property type="entry name" value="eubact_ribD"/>
    <property type="match status" value="1"/>
</dbReference>
<feature type="binding site" evidence="15">
    <location>
        <position position="212"/>
    </location>
    <ligand>
        <name>substrate</name>
    </ligand>
</feature>
<feature type="binding site" evidence="15">
    <location>
        <position position="159"/>
    </location>
    <ligand>
        <name>NADP(+)</name>
        <dbReference type="ChEBI" id="CHEBI:58349"/>
    </ligand>
</feature>
<dbReference type="Gene3D" id="3.40.140.10">
    <property type="entry name" value="Cytidine Deaminase, domain 2"/>
    <property type="match status" value="1"/>
</dbReference>
<comment type="catalytic activity">
    <reaction evidence="13">
        <text>5-amino-6-(5-phospho-D-ribitylamino)uracil + NADP(+) = 5-amino-6-(5-phospho-D-ribosylamino)uracil + NADPH + H(+)</text>
        <dbReference type="Rhea" id="RHEA:17845"/>
        <dbReference type="ChEBI" id="CHEBI:15378"/>
        <dbReference type="ChEBI" id="CHEBI:57783"/>
        <dbReference type="ChEBI" id="CHEBI:58349"/>
        <dbReference type="ChEBI" id="CHEBI:58421"/>
        <dbReference type="ChEBI" id="CHEBI:58453"/>
        <dbReference type="EC" id="1.1.1.193"/>
    </reaction>
</comment>
<keyword evidence="6 13" id="KW-0686">Riboflavin biosynthesis</keyword>
<feature type="binding site" evidence="15">
    <location>
        <position position="175"/>
    </location>
    <ligand>
        <name>NADP(+)</name>
        <dbReference type="ChEBI" id="CHEBI:58349"/>
    </ligand>
</feature>
<keyword evidence="19" id="KW-1185">Reference proteome</keyword>
<evidence type="ECO:0000256" key="13">
    <source>
        <dbReference type="PIRNR" id="PIRNR006769"/>
    </source>
</evidence>
<dbReference type="NCBIfam" id="TIGR00227">
    <property type="entry name" value="ribD_Cterm"/>
    <property type="match status" value="1"/>
</dbReference>
<dbReference type="Pfam" id="PF01872">
    <property type="entry name" value="RibD_C"/>
    <property type="match status" value="1"/>
</dbReference>
<keyword evidence="12" id="KW-0511">Multifunctional enzyme</keyword>
<dbReference type="GO" id="GO:0008703">
    <property type="term" value="F:5-amino-6-(5-phosphoribosylamino)uracil reductase activity"/>
    <property type="evidence" value="ECO:0007669"/>
    <property type="project" value="UniProtKB-EC"/>
</dbReference>
<gene>
    <name evidence="18" type="primary">ribD</name>
    <name evidence="18" type="ORF">Q9312_15720</name>
</gene>
<evidence type="ECO:0000256" key="7">
    <source>
        <dbReference type="ARBA" id="ARBA00022723"/>
    </source>
</evidence>
<dbReference type="RefSeq" id="WP_309201814.1">
    <property type="nucleotide sequence ID" value="NZ_CP133548.1"/>
</dbReference>
<evidence type="ECO:0000256" key="15">
    <source>
        <dbReference type="PIRSR" id="PIRSR006769-2"/>
    </source>
</evidence>
<dbReference type="PIRSF" id="PIRSF006769">
    <property type="entry name" value="RibD"/>
    <property type="match status" value="1"/>
</dbReference>
<evidence type="ECO:0000313" key="18">
    <source>
        <dbReference type="EMBL" id="WMS86669.1"/>
    </source>
</evidence>
<comment type="similarity">
    <text evidence="5 13">In the C-terminal section; belongs to the HTP reductase family.</text>
</comment>
<dbReference type="PROSITE" id="PS51747">
    <property type="entry name" value="CYT_DCMP_DEAMINASES_2"/>
    <property type="match status" value="1"/>
</dbReference>
<feature type="binding site" evidence="15">
    <location>
        <position position="302"/>
    </location>
    <ligand>
        <name>substrate</name>
    </ligand>
</feature>
<dbReference type="FunFam" id="3.40.140.10:FF:000025">
    <property type="entry name" value="Riboflavin biosynthesis protein RibD"/>
    <property type="match status" value="1"/>
</dbReference>
<dbReference type="Proteomes" id="UP001239782">
    <property type="component" value="Chromosome"/>
</dbReference>
<protein>
    <recommendedName>
        <fullName evidence="13">Riboflavin biosynthesis protein RibD</fullName>
    </recommendedName>
    <domain>
        <recommendedName>
            <fullName evidence="13">Diaminohydroxyphosphoribosylaminopyrimidine deaminase</fullName>
            <shortName evidence="13">DRAP deaminase</shortName>
            <ecNumber evidence="13">3.5.4.26</ecNumber>
        </recommendedName>
        <alternativeName>
            <fullName evidence="13">Riboflavin-specific deaminase</fullName>
        </alternativeName>
    </domain>
    <domain>
        <recommendedName>
            <fullName evidence="13">5-amino-6-(5-phosphoribosylamino)uracil reductase</fullName>
            <ecNumber evidence="13">1.1.1.193</ecNumber>
        </recommendedName>
        <alternativeName>
            <fullName evidence="13">HTP reductase</fullName>
        </alternativeName>
    </domain>
</protein>
<feature type="binding site" evidence="15">
    <location>
        <position position="201"/>
    </location>
    <ligand>
        <name>NADP(+)</name>
        <dbReference type="ChEBI" id="CHEBI:58349"/>
    </ligand>
</feature>
<dbReference type="GO" id="GO:0008835">
    <property type="term" value="F:diaminohydroxyphosphoribosylaminopyrimidine deaminase activity"/>
    <property type="evidence" value="ECO:0007669"/>
    <property type="project" value="UniProtKB-EC"/>
</dbReference>
<evidence type="ECO:0000259" key="17">
    <source>
        <dbReference type="PROSITE" id="PS51747"/>
    </source>
</evidence>
<comment type="function">
    <text evidence="1 13">Converts 2,5-diamino-6-(ribosylamino)-4(3h)-pyrimidinone 5'-phosphate into 5-amino-6-(ribosylamino)-2,4(1h,3h)-pyrimidinedione 5'-phosphate.</text>
</comment>
<dbReference type="Pfam" id="PF00383">
    <property type="entry name" value="dCMP_cyt_deam_1"/>
    <property type="match status" value="1"/>
</dbReference>
<dbReference type="AlphaFoldDB" id="A0AA51RSG9"/>
<feature type="binding site" evidence="15">
    <location>
        <position position="205"/>
    </location>
    <ligand>
        <name>NADP(+)</name>
        <dbReference type="ChEBI" id="CHEBI:58349"/>
    </ligand>
</feature>
<accession>A0AA51RSG9</accession>
<keyword evidence="7 13" id="KW-0479">Metal-binding</keyword>
<dbReference type="InterPro" id="IPR050765">
    <property type="entry name" value="Riboflavin_Biosynth_HTPR"/>
</dbReference>
<comment type="similarity">
    <text evidence="4 13">In the N-terminal section; belongs to the cytidine and deoxycytidylate deaminase family.</text>
</comment>
<dbReference type="InterPro" id="IPR004794">
    <property type="entry name" value="Eubact_RibD"/>
</dbReference>
<dbReference type="PANTHER" id="PTHR38011:SF7">
    <property type="entry name" value="2,5-DIAMINO-6-RIBOSYLAMINO-4(3H)-PYRIMIDINONE 5'-PHOSPHATE REDUCTASE"/>
    <property type="match status" value="1"/>
</dbReference>
<keyword evidence="10 13" id="KW-0521">NADP</keyword>
<dbReference type="EC" id="1.1.1.193" evidence="13"/>
<feature type="binding site" evidence="15">
    <location>
        <position position="209"/>
    </location>
    <ligand>
        <name>substrate</name>
    </ligand>
</feature>
<proteinExistence type="inferred from homology"/>
<evidence type="ECO:0000256" key="16">
    <source>
        <dbReference type="PIRSR" id="PIRSR006769-3"/>
    </source>
</evidence>
<feature type="active site" description="Proton donor" evidence="14">
    <location>
        <position position="57"/>
    </location>
</feature>
<evidence type="ECO:0000256" key="2">
    <source>
        <dbReference type="ARBA" id="ARBA00004882"/>
    </source>
</evidence>
<dbReference type="PANTHER" id="PTHR38011">
    <property type="entry name" value="DIHYDROFOLATE REDUCTASE FAMILY PROTEIN (AFU_ORTHOLOGUE AFUA_8G06820)"/>
    <property type="match status" value="1"/>
</dbReference>
<dbReference type="InterPro" id="IPR016193">
    <property type="entry name" value="Cytidine_deaminase-like"/>
</dbReference>
<dbReference type="InterPro" id="IPR002734">
    <property type="entry name" value="RibDG_C"/>
</dbReference>
<evidence type="ECO:0000256" key="5">
    <source>
        <dbReference type="ARBA" id="ARBA00007417"/>
    </source>
</evidence>
<comment type="pathway">
    <text evidence="3 13">Cofactor biosynthesis; riboflavin biosynthesis; 5-amino-6-(D-ribitylamino)uracil from GTP: step 3/4.</text>
</comment>
<evidence type="ECO:0000256" key="3">
    <source>
        <dbReference type="ARBA" id="ARBA00004910"/>
    </source>
</evidence>
<dbReference type="EC" id="3.5.4.26" evidence="13"/>
<evidence type="ECO:0000256" key="14">
    <source>
        <dbReference type="PIRSR" id="PIRSR006769-1"/>
    </source>
</evidence>
<dbReference type="PROSITE" id="PS00903">
    <property type="entry name" value="CYT_DCMP_DEAMINASES_1"/>
    <property type="match status" value="1"/>
</dbReference>
<evidence type="ECO:0000256" key="6">
    <source>
        <dbReference type="ARBA" id="ARBA00022619"/>
    </source>
</evidence>
<feature type="domain" description="CMP/dCMP-type deaminase" evidence="17">
    <location>
        <begin position="6"/>
        <end position="127"/>
    </location>
</feature>
<dbReference type="SUPFAM" id="SSF53927">
    <property type="entry name" value="Cytidine deaminase-like"/>
    <property type="match status" value="1"/>
</dbReference>
<feature type="binding site" evidence="15">
    <location>
        <position position="173"/>
    </location>
    <ligand>
        <name>substrate</name>
    </ligand>
</feature>